<evidence type="ECO:0000256" key="4">
    <source>
        <dbReference type="ARBA" id="ARBA00022692"/>
    </source>
</evidence>
<dbReference type="GeneID" id="115877943"/>
<evidence type="ECO:0000256" key="2">
    <source>
        <dbReference type="ARBA" id="ARBA00022475"/>
    </source>
</evidence>
<dbReference type="OrthoDB" id="6773241at2759"/>
<dbReference type="AlphaFoldDB" id="A0A6J2XFN1"/>
<dbReference type="PANTHER" id="PTHR21137">
    <property type="entry name" value="ODORANT RECEPTOR"/>
    <property type="match status" value="1"/>
</dbReference>
<protein>
    <submittedName>
        <fullName evidence="12">Uncharacterized protein LOC115877943</fullName>
    </submittedName>
</protein>
<proteinExistence type="predicted"/>
<dbReference type="InterPro" id="IPR004117">
    <property type="entry name" value="7tm6_olfct_rcpt"/>
</dbReference>
<comment type="subcellular location">
    <subcellularLocation>
        <location evidence="1">Cell membrane</location>
        <topology evidence="1">Multi-pass membrane protein</topology>
    </subcellularLocation>
</comment>
<keyword evidence="6 10" id="KW-1133">Transmembrane helix</keyword>
<evidence type="ECO:0000256" key="9">
    <source>
        <dbReference type="ARBA" id="ARBA00023224"/>
    </source>
</evidence>
<dbReference type="GO" id="GO:0004984">
    <property type="term" value="F:olfactory receptor activity"/>
    <property type="evidence" value="ECO:0007669"/>
    <property type="project" value="InterPro"/>
</dbReference>
<reference evidence="12" key="1">
    <citation type="submission" date="2025-08" db="UniProtKB">
        <authorList>
            <consortium name="RefSeq"/>
        </authorList>
    </citation>
    <scope>IDENTIFICATION</scope>
    <source>
        <tissue evidence="12">Gonads</tissue>
    </source>
</reference>
<evidence type="ECO:0000256" key="8">
    <source>
        <dbReference type="ARBA" id="ARBA00023170"/>
    </source>
</evidence>
<keyword evidence="4 10" id="KW-0812">Transmembrane</keyword>
<dbReference type="RefSeq" id="XP_030750153.1">
    <property type="nucleotide sequence ID" value="XM_030894293.1"/>
</dbReference>
<dbReference type="InParanoid" id="A0A6J2XFN1"/>
<feature type="transmembrane region" description="Helical" evidence="10">
    <location>
        <begin position="116"/>
        <end position="139"/>
    </location>
</feature>
<dbReference type="GO" id="GO:0007165">
    <property type="term" value="P:signal transduction"/>
    <property type="evidence" value="ECO:0007669"/>
    <property type="project" value="UniProtKB-KW"/>
</dbReference>
<evidence type="ECO:0000256" key="6">
    <source>
        <dbReference type="ARBA" id="ARBA00022989"/>
    </source>
</evidence>
<evidence type="ECO:0000313" key="11">
    <source>
        <dbReference type="Proteomes" id="UP000504635"/>
    </source>
</evidence>
<keyword evidence="8" id="KW-0675">Receptor</keyword>
<accession>A0A6J2XFN1</accession>
<keyword evidence="7 10" id="KW-0472">Membrane</keyword>
<keyword evidence="2" id="KW-1003">Cell membrane</keyword>
<name>A0A6J2XFN1_SITOR</name>
<evidence type="ECO:0000256" key="7">
    <source>
        <dbReference type="ARBA" id="ARBA00023136"/>
    </source>
</evidence>
<keyword evidence="9" id="KW-0807">Transducer</keyword>
<gene>
    <name evidence="12" type="primary">LOC115877943</name>
</gene>
<evidence type="ECO:0000256" key="5">
    <source>
        <dbReference type="ARBA" id="ARBA00022725"/>
    </source>
</evidence>
<dbReference type="GO" id="GO:0005549">
    <property type="term" value="F:odorant binding"/>
    <property type="evidence" value="ECO:0007669"/>
    <property type="project" value="InterPro"/>
</dbReference>
<evidence type="ECO:0000313" key="12">
    <source>
        <dbReference type="RefSeq" id="XP_030750153.1"/>
    </source>
</evidence>
<organism evidence="11 12">
    <name type="scientific">Sitophilus oryzae</name>
    <name type="common">Rice weevil</name>
    <name type="synonym">Curculio oryzae</name>
    <dbReference type="NCBI Taxonomy" id="7048"/>
    <lineage>
        <taxon>Eukaryota</taxon>
        <taxon>Metazoa</taxon>
        <taxon>Ecdysozoa</taxon>
        <taxon>Arthropoda</taxon>
        <taxon>Hexapoda</taxon>
        <taxon>Insecta</taxon>
        <taxon>Pterygota</taxon>
        <taxon>Neoptera</taxon>
        <taxon>Endopterygota</taxon>
        <taxon>Coleoptera</taxon>
        <taxon>Polyphaga</taxon>
        <taxon>Cucujiformia</taxon>
        <taxon>Curculionidae</taxon>
        <taxon>Dryophthorinae</taxon>
        <taxon>Sitophilus</taxon>
    </lineage>
</organism>
<keyword evidence="3" id="KW-0716">Sensory transduction</keyword>
<dbReference type="Proteomes" id="UP000504635">
    <property type="component" value="Unplaced"/>
</dbReference>
<evidence type="ECO:0000256" key="1">
    <source>
        <dbReference type="ARBA" id="ARBA00004651"/>
    </source>
</evidence>
<dbReference type="PANTHER" id="PTHR21137:SF35">
    <property type="entry name" value="ODORANT RECEPTOR 19A-RELATED"/>
    <property type="match status" value="1"/>
</dbReference>
<keyword evidence="11" id="KW-1185">Reference proteome</keyword>
<dbReference type="GO" id="GO:0005886">
    <property type="term" value="C:plasma membrane"/>
    <property type="evidence" value="ECO:0007669"/>
    <property type="project" value="UniProtKB-SubCell"/>
</dbReference>
<evidence type="ECO:0000256" key="10">
    <source>
        <dbReference type="SAM" id="Phobius"/>
    </source>
</evidence>
<sequence length="176" mass="20036">MAAIGYVMFTCLMAQLKSYYLFKNRKAFRKLVLDLDQATFKEKNNAEKVIINNVLGLFWNIKTALIVVSFVAVLSSVSVPLFYPKETGMPIQAWYPFDVSEGTSYVLAYLHQAVSIIYISGVNIYVDVIVAGFCTIIGLQCDLLCERILMLGENEDDRRNKDNFVNCIQHHFTILE</sequence>
<evidence type="ECO:0000256" key="3">
    <source>
        <dbReference type="ARBA" id="ARBA00022606"/>
    </source>
</evidence>
<keyword evidence="5" id="KW-0552">Olfaction</keyword>
<dbReference type="Pfam" id="PF02949">
    <property type="entry name" value="7tm_6"/>
    <property type="match status" value="1"/>
</dbReference>
<dbReference type="KEGG" id="soy:115877943"/>
<feature type="transmembrane region" description="Helical" evidence="10">
    <location>
        <begin position="6"/>
        <end position="22"/>
    </location>
</feature>